<gene>
    <name evidence="2" type="ORF">A9X01_06520</name>
</gene>
<dbReference type="EMBL" id="LZKQ01000324">
    <property type="protein sequence ID" value="OBI73266.1"/>
    <property type="molecule type" value="Genomic_DNA"/>
</dbReference>
<dbReference type="InterPro" id="IPR029058">
    <property type="entry name" value="AB_hydrolase_fold"/>
</dbReference>
<proteinExistence type="predicted"/>
<dbReference type="Proteomes" id="UP000093795">
    <property type="component" value="Unassembled WGS sequence"/>
</dbReference>
<organism evidence="2 3">
    <name type="scientific">Mycobacterium asiaticum</name>
    <dbReference type="NCBI Taxonomy" id="1790"/>
    <lineage>
        <taxon>Bacteria</taxon>
        <taxon>Bacillati</taxon>
        <taxon>Actinomycetota</taxon>
        <taxon>Actinomycetes</taxon>
        <taxon>Mycobacteriales</taxon>
        <taxon>Mycobacteriaceae</taxon>
        <taxon>Mycobacterium</taxon>
    </lineage>
</organism>
<protein>
    <submittedName>
        <fullName evidence="2">Alpha/beta hydrolase</fullName>
    </submittedName>
</protein>
<sequence>MVTAGTTDSAPPLGLYLTDIPRAVVEYGQLLSVLPLQHKLPVGDRHPVLVLPGLLAGDGTTCTLRRVLTRLGYRAHGWGLGVNIGPTPKVVARIYDLLDELHTRYDAPVSLIGWSLGGIFARRLARRNPAAVRQVITLGSPYRMQHAGQSRATASFNLFARLHAERHELPLASENEPLPVPSTSIYSRYDGMVAWQTCIDASSERAENIAVLSSHIGYGHHPATIWAIADRLAQPAGTWTPFRPPAALRPLFPRPVASPVRLA</sequence>
<keyword evidence="2" id="KW-0378">Hydrolase</keyword>
<evidence type="ECO:0000313" key="2">
    <source>
        <dbReference type="EMBL" id="OBI73266.1"/>
    </source>
</evidence>
<feature type="domain" description="Thioesterase" evidence="1">
    <location>
        <begin position="90"/>
        <end position="178"/>
    </location>
</feature>
<dbReference type="Gene3D" id="3.40.50.1820">
    <property type="entry name" value="alpha/beta hydrolase"/>
    <property type="match status" value="1"/>
</dbReference>
<dbReference type="STRING" id="1790.A5645_14775"/>
<reference evidence="2 3" key="1">
    <citation type="submission" date="2016-06" db="EMBL/GenBank/DDBJ databases">
        <authorList>
            <person name="Kjaerup R.B."/>
            <person name="Dalgaard T.S."/>
            <person name="Juul-Madsen H.R."/>
        </authorList>
    </citation>
    <scope>NUCLEOTIDE SEQUENCE [LARGE SCALE GENOMIC DNA]</scope>
    <source>
        <strain evidence="2 3">1081914.2</strain>
    </source>
</reference>
<dbReference type="AlphaFoldDB" id="A0A1A3BIM7"/>
<dbReference type="SUPFAM" id="SSF53474">
    <property type="entry name" value="alpha/beta-Hydrolases"/>
    <property type="match status" value="1"/>
</dbReference>
<comment type="caution">
    <text evidence="2">The sequence shown here is derived from an EMBL/GenBank/DDBJ whole genome shotgun (WGS) entry which is preliminary data.</text>
</comment>
<dbReference type="InterPro" id="IPR001031">
    <property type="entry name" value="Thioesterase"/>
</dbReference>
<dbReference type="Pfam" id="PF00975">
    <property type="entry name" value="Thioesterase"/>
    <property type="match status" value="1"/>
</dbReference>
<evidence type="ECO:0000259" key="1">
    <source>
        <dbReference type="Pfam" id="PF00975"/>
    </source>
</evidence>
<dbReference type="GO" id="GO:0016787">
    <property type="term" value="F:hydrolase activity"/>
    <property type="evidence" value="ECO:0007669"/>
    <property type="project" value="UniProtKB-KW"/>
</dbReference>
<name>A0A1A3BIM7_MYCAS</name>
<dbReference type="eggNOG" id="COG1075">
    <property type="taxonomic scope" value="Bacteria"/>
</dbReference>
<accession>A0A1A3BIM7</accession>
<evidence type="ECO:0000313" key="3">
    <source>
        <dbReference type="Proteomes" id="UP000093795"/>
    </source>
</evidence>
<dbReference type="RefSeq" id="WP_065123548.1">
    <property type="nucleotide sequence ID" value="NZ_LZKQ01000324.1"/>
</dbReference>